<dbReference type="EMBL" id="JAPFFJ010000004">
    <property type="protein sequence ID" value="KAJ6429421.1"/>
    <property type="molecule type" value="Genomic_DNA"/>
</dbReference>
<comment type="caution">
    <text evidence="2">The sequence shown here is derived from an EMBL/GenBank/DDBJ whole genome shotgun (WGS) entry which is preliminary data.</text>
</comment>
<evidence type="ECO:0000256" key="1">
    <source>
        <dbReference type="SAM" id="MobiDB-lite"/>
    </source>
</evidence>
<feature type="region of interest" description="Disordered" evidence="1">
    <location>
        <begin position="1"/>
        <end position="43"/>
    </location>
</feature>
<organism evidence="2 3">
    <name type="scientific">Salix udensis</name>
    <dbReference type="NCBI Taxonomy" id="889485"/>
    <lineage>
        <taxon>Eukaryota</taxon>
        <taxon>Viridiplantae</taxon>
        <taxon>Streptophyta</taxon>
        <taxon>Embryophyta</taxon>
        <taxon>Tracheophyta</taxon>
        <taxon>Spermatophyta</taxon>
        <taxon>Magnoliopsida</taxon>
        <taxon>eudicotyledons</taxon>
        <taxon>Gunneridae</taxon>
        <taxon>Pentapetalae</taxon>
        <taxon>rosids</taxon>
        <taxon>fabids</taxon>
        <taxon>Malpighiales</taxon>
        <taxon>Salicaceae</taxon>
        <taxon>Saliceae</taxon>
        <taxon>Salix</taxon>
    </lineage>
</organism>
<sequence length="101" mass="11814">MVIKPQSAHPRTQQGNPNKRVAERKRDCPERKREGKKTKHRRKYPSRFGFGRILVTGPILSRAISIEGIVNCTGENRPAFPSTCDNNRRWQEIEERRELVF</sequence>
<evidence type="ECO:0000313" key="2">
    <source>
        <dbReference type="EMBL" id="KAJ6429421.1"/>
    </source>
</evidence>
<feature type="compositionally biased region" description="Basic residues" evidence="1">
    <location>
        <begin position="34"/>
        <end position="43"/>
    </location>
</feature>
<evidence type="ECO:0000313" key="3">
    <source>
        <dbReference type="Proteomes" id="UP001162972"/>
    </source>
</evidence>
<accession>A0AAD6KTY4</accession>
<keyword evidence="3" id="KW-1185">Reference proteome</keyword>
<feature type="compositionally biased region" description="Basic and acidic residues" evidence="1">
    <location>
        <begin position="20"/>
        <end position="33"/>
    </location>
</feature>
<protein>
    <submittedName>
        <fullName evidence="2">Uncharacterized protein</fullName>
    </submittedName>
</protein>
<gene>
    <name evidence="2" type="ORF">OIU84_020948</name>
</gene>
<reference evidence="2 3" key="1">
    <citation type="journal article" date="2023" name="Int. J. Mol. Sci.">
        <title>De Novo Assembly and Annotation of 11 Diverse Shrub Willow (Salix) Genomes Reveals Novel Gene Organization in Sex-Linked Regions.</title>
        <authorList>
            <person name="Hyden B."/>
            <person name="Feng K."/>
            <person name="Yates T.B."/>
            <person name="Jawdy S."/>
            <person name="Cereghino C."/>
            <person name="Smart L.B."/>
            <person name="Muchero W."/>
        </authorList>
    </citation>
    <scope>NUCLEOTIDE SEQUENCE [LARGE SCALE GENOMIC DNA]</scope>
    <source>
        <tissue evidence="2">Shoot tip</tissue>
    </source>
</reference>
<proteinExistence type="predicted"/>
<dbReference type="AlphaFoldDB" id="A0AAD6KTY4"/>
<name>A0AAD6KTY4_9ROSI</name>
<dbReference type="Proteomes" id="UP001162972">
    <property type="component" value="Chromosome 8"/>
</dbReference>